<dbReference type="AlphaFoldDB" id="A9HI41"/>
<protein>
    <recommendedName>
        <fullName evidence="3">DUF3108 domain-containing protein</fullName>
    </recommendedName>
</protein>
<keyword evidence="2" id="KW-1185">Reference proteome</keyword>
<reference evidence="1 2" key="1">
    <citation type="journal article" date="2009" name="BMC Genomics">
        <title>Complete genome sequence of the sugarcane nitrogen-fixing endophyte Gluconacetobacter diazotrophicus Pal5.</title>
        <authorList>
            <person name="Bertalan M."/>
            <person name="Albano R."/>
            <person name="Padua V."/>
            <person name="Rouws L."/>
            <person name="Rojas C."/>
            <person name="Hemerly A."/>
            <person name="Teixeira K."/>
            <person name="Schwab S."/>
            <person name="Araujo J."/>
            <person name="Oliveira A."/>
            <person name="Franca L."/>
            <person name="Magalhaes V."/>
            <person name="Alqueres S."/>
            <person name="Cardoso A."/>
            <person name="Almeida W."/>
            <person name="Loureiro M.M."/>
            <person name="Nogueira E."/>
            <person name="Cidade D."/>
            <person name="Oliveira D."/>
            <person name="Simao T."/>
            <person name="Macedo J."/>
            <person name="Valadao A."/>
            <person name="Dreschsel M."/>
            <person name="Freitas F."/>
            <person name="Vidal M."/>
            <person name="Guedes H."/>
            <person name="Rodrigues E."/>
            <person name="Meneses C."/>
            <person name="Brioso P."/>
            <person name="Pozzer L."/>
            <person name="Figueiredo D."/>
            <person name="Montano H."/>
            <person name="Junior J."/>
            <person name="Filho G."/>
            <person name="Flores V."/>
            <person name="Ferreira B."/>
            <person name="Branco A."/>
            <person name="Gonzalez P."/>
            <person name="Guillobel H."/>
            <person name="Lemos M."/>
            <person name="Seibel L."/>
            <person name="Macedo J."/>
            <person name="Alves-Ferreira M."/>
            <person name="Sachetto-Martins G."/>
            <person name="Coelho A."/>
            <person name="Santos E."/>
            <person name="Amaral G."/>
            <person name="Neves A."/>
            <person name="Pacheco A.B."/>
            <person name="Carvalho D."/>
            <person name="Lery L."/>
            <person name="Bisch P."/>
            <person name="Rossle S.C."/>
            <person name="Urmenyi T."/>
            <person name="Kruger W.V."/>
            <person name="Martins O."/>
            <person name="Baldani J.I."/>
            <person name="Ferreira P.C."/>
        </authorList>
    </citation>
    <scope>NUCLEOTIDE SEQUENCE [LARGE SCALE GENOMIC DNA]</scope>
    <source>
        <strain evidence="2">ATCC 49037 / DSM 5601 / CCUG 37298 / CIP 103539 / LMG 7603 / PAl5</strain>
    </source>
</reference>
<organism evidence="1 2">
    <name type="scientific">Gluconacetobacter diazotrophicus (strain ATCC 49037 / DSM 5601 / CCUG 37298 / CIP 103539 / LMG 7603 / PAl5)</name>
    <dbReference type="NCBI Taxonomy" id="272568"/>
    <lineage>
        <taxon>Bacteria</taxon>
        <taxon>Pseudomonadati</taxon>
        <taxon>Pseudomonadota</taxon>
        <taxon>Alphaproteobacteria</taxon>
        <taxon>Acetobacterales</taxon>
        <taxon>Acetobacteraceae</taxon>
        <taxon>Gluconacetobacter</taxon>
    </lineage>
</organism>
<proteinExistence type="predicted"/>
<evidence type="ECO:0008006" key="3">
    <source>
        <dbReference type="Google" id="ProtNLM"/>
    </source>
</evidence>
<evidence type="ECO:0000313" key="2">
    <source>
        <dbReference type="Proteomes" id="UP000001176"/>
    </source>
</evidence>
<dbReference type="Proteomes" id="UP000001176">
    <property type="component" value="Chromosome"/>
</dbReference>
<dbReference type="Pfam" id="PF11306">
    <property type="entry name" value="DUF3108"/>
    <property type="match status" value="1"/>
</dbReference>
<sequence length="282" mass="30479">MTPPISEQRRAPMPLSMRRLADLSRKLVVGLAAGSLAVGVAPRAMATETPPQIDHTYGVYADGLRALTITARYAITPDGYAIRSTMRSAGILGWVVRMNLTSQATGHFVPDGVNPVSFDSAGYSRGADRHVVLDYNDGRAHIALETPPEPSREPIPAESLAPAKDTLSALIQMQRAVRAHHSCDGSAIVFDGARLLRVQAWTVGQQDMPDDSRQPYHGSALRCDFTDVQIAGFRQSDGPGSAARKTIQGKVWFQDVPGDGLTIVRVLFDHPKFGRLAIVMQG</sequence>
<dbReference type="KEGG" id="gdi:GDI1775"/>
<dbReference type="InterPro" id="IPR021457">
    <property type="entry name" value="DUF3108"/>
</dbReference>
<gene>
    <name evidence="1" type="ordered locus">GDI1775</name>
</gene>
<evidence type="ECO:0000313" key="1">
    <source>
        <dbReference type="EMBL" id="CAP55718.1"/>
    </source>
</evidence>
<accession>A9HI41</accession>
<dbReference type="EMBL" id="AM889285">
    <property type="protein sequence ID" value="CAP55718.1"/>
    <property type="molecule type" value="Genomic_DNA"/>
</dbReference>
<name>A9HI41_GLUDA</name>